<keyword evidence="4" id="KW-0804">Transcription</keyword>
<evidence type="ECO:0000313" key="6">
    <source>
        <dbReference type="Proteomes" id="UP000676325"/>
    </source>
</evidence>
<evidence type="ECO:0000256" key="2">
    <source>
        <dbReference type="ARBA" id="ARBA00023015"/>
    </source>
</evidence>
<accession>A0A941IJZ8</accession>
<comment type="caution">
    <text evidence="5">The sequence shown here is derived from an EMBL/GenBank/DDBJ whole genome shotgun (WGS) entry which is preliminary data.</text>
</comment>
<keyword evidence="3" id="KW-0238">DNA-binding</keyword>
<evidence type="ECO:0000256" key="3">
    <source>
        <dbReference type="ARBA" id="ARBA00023125"/>
    </source>
</evidence>
<dbReference type="RefSeq" id="WP_212518750.1">
    <property type="nucleotide sequence ID" value="NZ_JAGSOH010000038.1"/>
</dbReference>
<sequence>MAPLRKARTAETPRATRRAHGTLESAVLAILWAADGPLSPADVRERLAAHHGDGADELAYTTVVTILTRLFDKGALSRERDGRAFRYAPVADEAGLAARRLTAMLDAAADRTAVLSRFVEDLGDHDEQLLRGLLDARLQQPAADAE</sequence>
<keyword evidence="6" id="KW-1185">Reference proteome</keyword>
<protein>
    <submittedName>
        <fullName evidence="5">BlaI/MecI/CopY family transcriptional regulator</fullName>
    </submittedName>
</protein>
<evidence type="ECO:0000256" key="1">
    <source>
        <dbReference type="ARBA" id="ARBA00011046"/>
    </source>
</evidence>
<dbReference type="Gene3D" id="1.10.10.10">
    <property type="entry name" value="Winged helix-like DNA-binding domain superfamily/Winged helix DNA-binding domain"/>
    <property type="match status" value="1"/>
</dbReference>
<keyword evidence="2" id="KW-0805">Transcription regulation</keyword>
<gene>
    <name evidence="5" type="ORF">KDK95_14920</name>
</gene>
<dbReference type="AlphaFoldDB" id="A0A941IJZ8"/>
<dbReference type="InterPro" id="IPR036390">
    <property type="entry name" value="WH_DNA-bd_sf"/>
</dbReference>
<dbReference type="Proteomes" id="UP000676325">
    <property type="component" value="Unassembled WGS sequence"/>
</dbReference>
<reference evidence="5" key="1">
    <citation type="submission" date="2021-04" db="EMBL/GenBank/DDBJ databases">
        <title>Genome based classification of Actinospica acidithermotolerans sp. nov., an actinobacterium isolated from an Indonesian hot spring.</title>
        <authorList>
            <person name="Kusuma A.B."/>
            <person name="Putra K.E."/>
            <person name="Nafisah S."/>
            <person name="Loh J."/>
            <person name="Nouioui I."/>
            <person name="Goodfellow M."/>
        </authorList>
    </citation>
    <scope>NUCLEOTIDE SEQUENCE</scope>
    <source>
        <strain evidence="5">MGRD01-02</strain>
    </source>
</reference>
<proteinExistence type="inferred from homology"/>
<dbReference type="EMBL" id="JAGSOH010000038">
    <property type="protein sequence ID" value="MBR7827608.1"/>
    <property type="molecule type" value="Genomic_DNA"/>
</dbReference>
<dbReference type="Pfam" id="PF03965">
    <property type="entry name" value="Penicillinase_R"/>
    <property type="match status" value="1"/>
</dbReference>
<organism evidence="5 6">
    <name type="scientific">Actinospica acidithermotolerans</name>
    <dbReference type="NCBI Taxonomy" id="2828514"/>
    <lineage>
        <taxon>Bacteria</taxon>
        <taxon>Bacillati</taxon>
        <taxon>Actinomycetota</taxon>
        <taxon>Actinomycetes</taxon>
        <taxon>Catenulisporales</taxon>
        <taxon>Actinospicaceae</taxon>
        <taxon>Actinospica</taxon>
    </lineage>
</organism>
<dbReference type="InterPro" id="IPR005650">
    <property type="entry name" value="BlaI_family"/>
</dbReference>
<name>A0A941IJZ8_9ACTN</name>
<dbReference type="SUPFAM" id="SSF46785">
    <property type="entry name" value="Winged helix' DNA-binding domain"/>
    <property type="match status" value="1"/>
</dbReference>
<comment type="similarity">
    <text evidence="1">Belongs to the BlaI transcriptional regulatory family.</text>
</comment>
<dbReference type="InterPro" id="IPR036388">
    <property type="entry name" value="WH-like_DNA-bd_sf"/>
</dbReference>
<evidence type="ECO:0000256" key="4">
    <source>
        <dbReference type="ARBA" id="ARBA00023163"/>
    </source>
</evidence>
<dbReference type="GO" id="GO:0045892">
    <property type="term" value="P:negative regulation of DNA-templated transcription"/>
    <property type="evidence" value="ECO:0007669"/>
    <property type="project" value="InterPro"/>
</dbReference>
<evidence type="ECO:0000313" key="5">
    <source>
        <dbReference type="EMBL" id="MBR7827608.1"/>
    </source>
</evidence>
<dbReference type="GO" id="GO:0003677">
    <property type="term" value="F:DNA binding"/>
    <property type="evidence" value="ECO:0007669"/>
    <property type="project" value="UniProtKB-KW"/>
</dbReference>